<keyword evidence="4" id="KW-0479">Metal-binding</keyword>
<keyword evidence="5" id="KW-0378">Hydrolase</keyword>
<dbReference type="GO" id="GO:0004222">
    <property type="term" value="F:metalloendopeptidase activity"/>
    <property type="evidence" value="ECO:0007669"/>
    <property type="project" value="UniProtKB-ARBA"/>
</dbReference>
<dbReference type="EMBL" id="JABFUD020000007">
    <property type="protein sequence ID" value="KAI5077312.1"/>
    <property type="molecule type" value="Genomic_DNA"/>
</dbReference>
<feature type="region of interest" description="Disordered" evidence="8">
    <location>
        <begin position="110"/>
        <end position="144"/>
    </location>
</feature>
<evidence type="ECO:0000256" key="5">
    <source>
        <dbReference type="ARBA" id="ARBA00022801"/>
    </source>
</evidence>
<evidence type="ECO:0000256" key="6">
    <source>
        <dbReference type="ARBA" id="ARBA00022833"/>
    </source>
</evidence>
<comment type="cofactor">
    <cofactor evidence="1">
        <name>Zn(2+)</name>
        <dbReference type="ChEBI" id="CHEBI:29105"/>
    </cofactor>
</comment>
<evidence type="ECO:0000313" key="14">
    <source>
        <dbReference type="Proteomes" id="UP000886520"/>
    </source>
</evidence>
<accession>A0A9D4V0Y1</accession>
<dbReference type="Pfam" id="PF00675">
    <property type="entry name" value="Peptidase_M16"/>
    <property type="match status" value="1"/>
</dbReference>
<dbReference type="PANTHER" id="PTHR43690">
    <property type="entry name" value="NARDILYSIN"/>
    <property type="match status" value="1"/>
</dbReference>
<keyword evidence="7" id="KW-0482">Metalloprotease</keyword>
<evidence type="ECO:0000259" key="10">
    <source>
        <dbReference type="Pfam" id="PF05193"/>
    </source>
</evidence>
<dbReference type="InterPro" id="IPR054734">
    <property type="entry name" value="PqqF-like_C_4"/>
</dbReference>
<dbReference type="InterPro" id="IPR050626">
    <property type="entry name" value="Peptidase_M16"/>
</dbReference>
<dbReference type="FunFam" id="3.30.830.10:FF:000012">
    <property type="entry name" value="Protease 3"/>
    <property type="match status" value="1"/>
</dbReference>
<evidence type="ECO:0000256" key="3">
    <source>
        <dbReference type="ARBA" id="ARBA00022670"/>
    </source>
</evidence>
<feature type="domain" description="Peptidase M16 C-terminal" evidence="10">
    <location>
        <begin position="334"/>
        <end position="514"/>
    </location>
</feature>
<evidence type="ECO:0000256" key="8">
    <source>
        <dbReference type="SAM" id="MobiDB-lite"/>
    </source>
</evidence>
<evidence type="ECO:0000256" key="7">
    <source>
        <dbReference type="ARBA" id="ARBA00023049"/>
    </source>
</evidence>
<dbReference type="Gene3D" id="3.30.830.10">
    <property type="entry name" value="Metalloenzyme, LuxS/M16 peptidase-like"/>
    <property type="match status" value="4"/>
</dbReference>
<dbReference type="FunFam" id="3.30.830.10:FF:000005">
    <property type="entry name" value="nardilysin isoform X1"/>
    <property type="match status" value="1"/>
</dbReference>
<feature type="compositionally biased region" description="Acidic residues" evidence="8">
    <location>
        <begin position="114"/>
        <end position="144"/>
    </location>
</feature>
<feature type="domain" description="Coenzyme PQQ synthesis protein F-like C-terminal lobe" evidence="12">
    <location>
        <begin position="913"/>
        <end position="1012"/>
    </location>
</feature>
<keyword evidence="6" id="KW-0862">Zinc</keyword>
<sequence>MVTHAHRCLYALHPNCAIAAPARLLRTSNVLTYRRIFCLPQRPSGGPHYFSVASVQLCSKSMGADVVVSPPAANLDQSKCTVIKSPSDNRDYELVHLPNGLCALIIHDPKITDDNDDSEEDDEEEYDEEEDDDDDDDEDDDFEDVGDCADCLKSGVCAMHNDNSSEDGNRRIHDSGSTKKMAAAALTVGVGSFADPKDAQGLFHFLEHMLFMGSSKFPDENEYDSFLSKHGGSSNAFTETEHTCYYFDVNHKFLKPALDRFSQFFISPLIKEEAMEREVQAVDSEFEGHLQSDIVRLSQLQCNTSHELHPFNCFSWGNRKSLSEPIARGVDMRSKLVEMYKSYYHAGRMRLTVISGESLGTIKAWVTELFSEIPPGLGSPLQFAWNGPVWEPGKLYRVKSVKDQHFVSMIWPFPCLKDAYLKKPYDYISHLVGHEGSGSLFSVLKRNGWATHLSAGIGEGGFERCSAGYMFNVNIYLTDAGLEQVEEVVGLLYQYLKMLRDEGPQEWVHKELQAMTNMEFQFVEEDHPDAYVVNLATNMHTFPENHTIYGDFALEVWDPDLIQSLLCLMVPTNMRLDIVTQSFDEKATEVVREPWFDFPYIVEKIQPGTMDLWENPKSISPMLHMPVVNEFIPTDFSIRDVQSVDNESPPRVVLDDSLLKLWYKLDKKFQMPRANTYFLISCQGARDSVKAAVLTELYVKLVKDALNETLYLANVARLESSLSVVGDKLEAKLHGFSEKLPCLASRIAQFLKSFMPSSERFEVIKEDLLRGYTNVNMKPSKHSTYLRLQILKEQFFDVEDKKEVLATLCVGDLISFIPCLLSQIFIEAFCHGNLLEDEAVTIANTFKDSLALQPLPNAGEPRERILKMPPGSSLIYNTDAINPSEENSAVEMYFQIDQDVGKQSLRARAIYDLFESIISEPYFNELRTQEQLGYTVSCSARLTYRIMGFCFRVVSAKYSPLHVKGRIDKFIKTFRSFLEDISQDEFQNYVDALIEFKLEGDHNLTEETDRLWLQITEKRYLFDIGKQEAEELRSITKADIMSWAEQGANKVSKYAKDILIESVSEFKNKSEYFPALC</sequence>
<comment type="similarity">
    <text evidence="2">Belongs to the peptidase M16 family.</text>
</comment>
<name>A0A9D4V0Y1_ADICA</name>
<comment type="caution">
    <text evidence="13">The sequence shown here is derived from an EMBL/GenBank/DDBJ whole genome shotgun (WGS) entry which is preliminary data.</text>
</comment>
<feature type="domain" description="Peptidase M16 middle/third" evidence="11">
    <location>
        <begin position="520"/>
        <end position="802"/>
    </location>
</feature>
<dbReference type="InterPro" id="IPR011765">
    <property type="entry name" value="Pept_M16_N"/>
</dbReference>
<dbReference type="InterPro" id="IPR032632">
    <property type="entry name" value="Peptidase_M16_M"/>
</dbReference>
<evidence type="ECO:0000256" key="4">
    <source>
        <dbReference type="ARBA" id="ARBA00022723"/>
    </source>
</evidence>
<feature type="domain" description="Peptidase M16 N-terminal" evidence="9">
    <location>
        <begin position="177"/>
        <end position="301"/>
    </location>
</feature>
<dbReference type="SUPFAM" id="SSF63411">
    <property type="entry name" value="LuxS/MPP-like metallohydrolase"/>
    <property type="match status" value="4"/>
</dbReference>
<dbReference type="OrthoDB" id="952271at2759"/>
<evidence type="ECO:0000259" key="11">
    <source>
        <dbReference type="Pfam" id="PF16187"/>
    </source>
</evidence>
<protein>
    <submittedName>
        <fullName evidence="13">Uncharacterized protein</fullName>
    </submittedName>
</protein>
<evidence type="ECO:0000313" key="13">
    <source>
        <dbReference type="EMBL" id="KAI5077312.1"/>
    </source>
</evidence>
<dbReference type="Pfam" id="PF05193">
    <property type="entry name" value="Peptidase_M16_C"/>
    <property type="match status" value="1"/>
</dbReference>
<evidence type="ECO:0000259" key="12">
    <source>
        <dbReference type="Pfam" id="PF22456"/>
    </source>
</evidence>
<keyword evidence="14" id="KW-1185">Reference proteome</keyword>
<reference evidence="13" key="1">
    <citation type="submission" date="2021-01" db="EMBL/GenBank/DDBJ databases">
        <title>Adiantum capillus-veneris genome.</title>
        <authorList>
            <person name="Fang Y."/>
            <person name="Liao Q."/>
        </authorList>
    </citation>
    <scope>NUCLEOTIDE SEQUENCE</scope>
    <source>
        <strain evidence="13">H3</strain>
        <tissue evidence="13">Leaf</tissue>
    </source>
</reference>
<evidence type="ECO:0000256" key="1">
    <source>
        <dbReference type="ARBA" id="ARBA00001947"/>
    </source>
</evidence>
<dbReference type="InterPro" id="IPR011249">
    <property type="entry name" value="Metalloenz_LuxS/M16"/>
</dbReference>
<evidence type="ECO:0000256" key="2">
    <source>
        <dbReference type="ARBA" id="ARBA00007261"/>
    </source>
</evidence>
<dbReference type="FunFam" id="3.30.830.10:FF:000003">
    <property type="entry name" value="Insulin-degrading enzyme"/>
    <property type="match status" value="1"/>
</dbReference>
<keyword evidence="3" id="KW-0645">Protease</keyword>
<dbReference type="GO" id="GO:0005829">
    <property type="term" value="C:cytosol"/>
    <property type="evidence" value="ECO:0007669"/>
    <property type="project" value="TreeGrafter"/>
</dbReference>
<dbReference type="PANTHER" id="PTHR43690:SF18">
    <property type="entry name" value="INSULIN-DEGRADING ENZYME-RELATED"/>
    <property type="match status" value="1"/>
</dbReference>
<organism evidence="13 14">
    <name type="scientific">Adiantum capillus-veneris</name>
    <name type="common">Maidenhair fern</name>
    <dbReference type="NCBI Taxonomy" id="13818"/>
    <lineage>
        <taxon>Eukaryota</taxon>
        <taxon>Viridiplantae</taxon>
        <taxon>Streptophyta</taxon>
        <taxon>Embryophyta</taxon>
        <taxon>Tracheophyta</taxon>
        <taxon>Polypodiopsida</taxon>
        <taxon>Polypodiidae</taxon>
        <taxon>Polypodiales</taxon>
        <taxon>Pteridineae</taxon>
        <taxon>Pteridaceae</taxon>
        <taxon>Vittarioideae</taxon>
        <taxon>Adiantum</taxon>
    </lineage>
</organism>
<dbReference type="InterPro" id="IPR007863">
    <property type="entry name" value="Peptidase_M16_C"/>
</dbReference>
<dbReference type="AlphaFoldDB" id="A0A9D4V0Y1"/>
<dbReference type="Pfam" id="PF16187">
    <property type="entry name" value="Peptidase_M16_M"/>
    <property type="match status" value="1"/>
</dbReference>
<proteinExistence type="inferred from homology"/>
<dbReference type="Proteomes" id="UP000886520">
    <property type="component" value="Chromosome 7"/>
</dbReference>
<dbReference type="GO" id="GO:0046872">
    <property type="term" value="F:metal ion binding"/>
    <property type="evidence" value="ECO:0007669"/>
    <property type="project" value="UniProtKB-KW"/>
</dbReference>
<dbReference type="GO" id="GO:0006508">
    <property type="term" value="P:proteolysis"/>
    <property type="evidence" value="ECO:0007669"/>
    <property type="project" value="UniProtKB-KW"/>
</dbReference>
<dbReference type="Pfam" id="PF22456">
    <property type="entry name" value="PqqF-like_C_4"/>
    <property type="match status" value="1"/>
</dbReference>
<evidence type="ECO:0000259" key="9">
    <source>
        <dbReference type="Pfam" id="PF00675"/>
    </source>
</evidence>
<gene>
    <name evidence="13" type="ORF">GOP47_0007136</name>
</gene>